<feature type="transmembrane region" description="Helical" evidence="8">
    <location>
        <begin position="162"/>
        <end position="185"/>
    </location>
</feature>
<evidence type="ECO:0000259" key="9">
    <source>
        <dbReference type="Pfam" id="PF00361"/>
    </source>
</evidence>
<evidence type="ECO:0000256" key="1">
    <source>
        <dbReference type="ARBA" id="ARBA00004127"/>
    </source>
</evidence>
<evidence type="ECO:0000256" key="5">
    <source>
        <dbReference type="ARBA" id="ARBA00023136"/>
    </source>
</evidence>
<keyword evidence="11" id="KW-1185">Reference proteome</keyword>
<organism evidence="10 11">
    <name type="scientific">Svornostia abyssi</name>
    <dbReference type="NCBI Taxonomy" id="2898438"/>
    <lineage>
        <taxon>Bacteria</taxon>
        <taxon>Bacillati</taxon>
        <taxon>Actinomycetota</taxon>
        <taxon>Thermoleophilia</taxon>
        <taxon>Solirubrobacterales</taxon>
        <taxon>Baekduiaceae</taxon>
        <taxon>Svornostia</taxon>
    </lineage>
</organism>
<feature type="transmembrane region" description="Helical" evidence="8">
    <location>
        <begin position="109"/>
        <end position="126"/>
    </location>
</feature>
<accession>A0ABY5PLF4</accession>
<feature type="transmembrane region" description="Helical" evidence="8">
    <location>
        <begin position="367"/>
        <end position="388"/>
    </location>
</feature>
<evidence type="ECO:0000256" key="3">
    <source>
        <dbReference type="ARBA" id="ARBA00022692"/>
    </source>
</evidence>
<feature type="transmembrane region" description="Helical" evidence="8">
    <location>
        <begin position="132"/>
        <end position="150"/>
    </location>
</feature>
<dbReference type="InterPro" id="IPR001750">
    <property type="entry name" value="ND/Mrp_TM"/>
</dbReference>
<dbReference type="InterPro" id="IPR010227">
    <property type="entry name" value="NADH_Q_OxRdtase_chainM/4"/>
</dbReference>
<evidence type="ECO:0000313" key="11">
    <source>
        <dbReference type="Proteomes" id="UP001058860"/>
    </source>
</evidence>
<evidence type="ECO:0000256" key="7">
    <source>
        <dbReference type="SAM" id="MobiDB-lite"/>
    </source>
</evidence>
<dbReference type="Pfam" id="PF00361">
    <property type="entry name" value="Proton_antipo_M"/>
    <property type="match status" value="1"/>
</dbReference>
<feature type="transmembrane region" description="Helical" evidence="8">
    <location>
        <begin position="211"/>
        <end position="233"/>
    </location>
</feature>
<name>A0ABY5PLF4_9ACTN</name>
<dbReference type="Proteomes" id="UP001058860">
    <property type="component" value="Chromosome"/>
</dbReference>
<dbReference type="GO" id="GO:0016491">
    <property type="term" value="F:oxidoreductase activity"/>
    <property type="evidence" value="ECO:0007669"/>
    <property type="project" value="UniProtKB-KW"/>
</dbReference>
<dbReference type="InterPro" id="IPR003918">
    <property type="entry name" value="NADH_UbQ_OxRdtase"/>
</dbReference>
<feature type="transmembrane region" description="Helical" evidence="8">
    <location>
        <begin position="408"/>
        <end position="427"/>
    </location>
</feature>
<evidence type="ECO:0000256" key="6">
    <source>
        <dbReference type="RuleBase" id="RU000320"/>
    </source>
</evidence>
<dbReference type="RefSeq" id="WP_353865915.1">
    <property type="nucleotide sequence ID" value="NZ_CP088295.1"/>
</dbReference>
<keyword evidence="4 8" id="KW-1133">Transmembrane helix</keyword>
<feature type="transmembrane region" description="Helical" evidence="8">
    <location>
        <begin position="448"/>
        <end position="468"/>
    </location>
</feature>
<evidence type="ECO:0000256" key="8">
    <source>
        <dbReference type="SAM" id="Phobius"/>
    </source>
</evidence>
<dbReference type="PANTHER" id="PTHR43507:SF1">
    <property type="entry name" value="NADH-UBIQUINONE OXIDOREDUCTASE CHAIN 4"/>
    <property type="match status" value="1"/>
</dbReference>
<evidence type="ECO:0000313" key="10">
    <source>
        <dbReference type="EMBL" id="UUY05456.1"/>
    </source>
</evidence>
<gene>
    <name evidence="10" type="ORF">LRS13_08020</name>
</gene>
<comment type="similarity">
    <text evidence="2">Belongs to the complex I subunit 4 family.</text>
</comment>
<proteinExistence type="inferred from homology"/>
<comment type="subcellular location">
    <subcellularLocation>
        <location evidence="1">Endomembrane system</location>
        <topology evidence="1">Multi-pass membrane protein</topology>
    </subcellularLocation>
    <subcellularLocation>
        <location evidence="6">Membrane</location>
        <topology evidence="6">Multi-pass membrane protein</topology>
    </subcellularLocation>
</comment>
<dbReference type="PANTHER" id="PTHR43507">
    <property type="entry name" value="NADH-UBIQUINONE OXIDOREDUCTASE CHAIN 4"/>
    <property type="match status" value="1"/>
</dbReference>
<feature type="transmembrane region" description="Helical" evidence="8">
    <location>
        <begin position="245"/>
        <end position="265"/>
    </location>
</feature>
<keyword evidence="5 8" id="KW-0472">Membrane</keyword>
<feature type="transmembrane region" description="Helical" evidence="8">
    <location>
        <begin position="6"/>
        <end position="23"/>
    </location>
</feature>
<feature type="transmembrane region" description="Helical" evidence="8">
    <location>
        <begin position="277"/>
        <end position="295"/>
    </location>
</feature>
<protein>
    <submittedName>
        <fullName evidence="10">NADH-quinone oxidoreductase subunit M</fullName>
        <ecNumber evidence="10">1.6.5.-</ecNumber>
    </submittedName>
</protein>
<reference evidence="11" key="1">
    <citation type="submission" date="2021-11" db="EMBL/GenBank/DDBJ databases">
        <title>Cultivation dependent microbiological survey of springs from the worlds oldest radium mine currently devoted to the extraction of radon-saturated water.</title>
        <authorList>
            <person name="Kapinusova G."/>
            <person name="Smrhova T."/>
            <person name="Strejcek M."/>
            <person name="Suman J."/>
            <person name="Jani K."/>
            <person name="Pajer P."/>
            <person name="Uhlik O."/>
        </authorList>
    </citation>
    <scope>NUCLEOTIDE SEQUENCE [LARGE SCALE GENOMIC DNA]</scope>
    <source>
        <strain evidence="11">J379</strain>
    </source>
</reference>
<feature type="region of interest" description="Disordered" evidence="7">
    <location>
        <begin position="502"/>
        <end position="591"/>
    </location>
</feature>
<feature type="transmembrane region" description="Helical" evidence="8">
    <location>
        <begin position="302"/>
        <end position="322"/>
    </location>
</feature>
<dbReference type="EC" id="1.6.5.-" evidence="10"/>
<evidence type="ECO:0000256" key="4">
    <source>
        <dbReference type="ARBA" id="ARBA00022989"/>
    </source>
</evidence>
<dbReference type="NCBIfam" id="TIGR01972">
    <property type="entry name" value="NDH_I_M"/>
    <property type="match status" value="1"/>
</dbReference>
<feature type="transmembrane region" description="Helical" evidence="8">
    <location>
        <begin position="334"/>
        <end position="355"/>
    </location>
</feature>
<evidence type="ECO:0000256" key="2">
    <source>
        <dbReference type="ARBA" id="ARBA00009025"/>
    </source>
</evidence>
<sequence>MTLHLSIMLWLPAAFALLGALLPGKLPGRIAILGSLLTLAYAVVYVVDFDTGKDGLQYLTDEAWIEALGINYKLGIDGLNLFLILLTALLWFGATLWANLKEWEHARTFFLWLGIGETAVLGALLAQDLALFVVFFDLMLVPFFFITVGWGGKDRVPAVTKLVIYTLVGSLLMLTAAVATGVLAAEGTGNPVDFDLSVIQASGLSEGSQKWIFLFFAAAFLVKMPAVPLHGWLPDGYSAMPLPALALFSGVLSKVAAYGFLRISLPLFPDAAADFQELMLILALVSILYGSVMAFSQTNARLILGYSSIAQLGFITLGIFAIEGTGAQGAILQSVNHGLVTLPAMFILALLAARAGGSEDIRDMGGIAFKAPVLAVFFVITTFALLAMPGSSNFVGEFLILLGVFKTQMAIAIIASIGVVLASVYALRLFIRAMHNRVGADVDSRDLSLADGVILVPVVLLIIAFGLYPQLALERGEKATAAVVAPARAILGEPTGNYGLAEEEAEAAAEEPAGAAPQIDPTTGQPIDPATGQTADPSAQGAPPAGGELIYVDPTSGQQVAPGTPGAIAIDPATGQPVEDPAAGAVNEVTP</sequence>
<feature type="compositionally biased region" description="Polar residues" evidence="7">
    <location>
        <begin position="520"/>
        <end position="537"/>
    </location>
</feature>
<keyword evidence="10" id="KW-0560">Oxidoreductase</keyword>
<dbReference type="EMBL" id="CP088295">
    <property type="protein sequence ID" value="UUY05456.1"/>
    <property type="molecule type" value="Genomic_DNA"/>
</dbReference>
<feature type="transmembrane region" description="Helical" evidence="8">
    <location>
        <begin position="78"/>
        <end position="97"/>
    </location>
</feature>
<keyword evidence="3 6" id="KW-0812">Transmembrane</keyword>
<feature type="transmembrane region" description="Helical" evidence="8">
    <location>
        <begin position="30"/>
        <end position="47"/>
    </location>
</feature>
<dbReference type="PRINTS" id="PR01437">
    <property type="entry name" value="NUOXDRDTASE4"/>
</dbReference>
<feature type="domain" description="NADH:quinone oxidoreductase/Mrp antiporter transmembrane" evidence="9">
    <location>
        <begin position="126"/>
        <end position="421"/>
    </location>
</feature>